<dbReference type="InterPro" id="IPR018392">
    <property type="entry name" value="LysM"/>
</dbReference>
<dbReference type="STRING" id="1280837.A0A316VK30"/>
<feature type="compositionally biased region" description="Low complexity" evidence="1">
    <location>
        <begin position="737"/>
        <end position="747"/>
    </location>
</feature>
<feature type="compositionally biased region" description="Low complexity" evidence="1">
    <location>
        <begin position="261"/>
        <end position="296"/>
    </location>
</feature>
<feature type="compositionally biased region" description="Polar residues" evidence="1">
    <location>
        <begin position="59"/>
        <end position="78"/>
    </location>
</feature>
<dbReference type="OrthoDB" id="2107166at2759"/>
<keyword evidence="4" id="KW-1185">Reference proteome</keyword>
<organism evidence="3 4">
    <name type="scientific">Meira miltonrushii</name>
    <dbReference type="NCBI Taxonomy" id="1280837"/>
    <lineage>
        <taxon>Eukaryota</taxon>
        <taxon>Fungi</taxon>
        <taxon>Dikarya</taxon>
        <taxon>Basidiomycota</taxon>
        <taxon>Ustilaginomycotina</taxon>
        <taxon>Exobasidiomycetes</taxon>
        <taxon>Exobasidiales</taxon>
        <taxon>Brachybasidiaceae</taxon>
        <taxon>Meira</taxon>
    </lineage>
</organism>
<feature type="compositionally biased region" description="Polar residues" evidence="1">
    <location>
        <begin position="682"/>
        <end position="695"/>
    </location>
</feature>
<accession>A0A316VK30</accession>
<feature type="region of interest" description="Disordered" evidence="1">
    <location>
        <begin position="549"/>
        <end position="571"/>
    </location>
</feature>
<dbReference type="SMART" id="SM00257">
    <property type="entry name" value="LysM"/>
    <property type="match status" value="1"/>
</dbReference>
<feature type="compositionally biased region" description="Polar residues" evidence="1">
    <location>
        <begin position="380"/>
        <end position="389"/>
    </location>
</feature>
<evidence type="ECO:0000256" key="1">
    <source>
        <dbReference type="SAM" id="MobiDB-lite"/>
    </source>
</evidence>
<feature type="compositionally biased region" description="Basic and acidic residues" evidence="1">
    <location>
        <begin position="393"/>
        <end position="403"/>
    </location>
</feature>
<dbReference type="InterPro" id="IPR036779">
    <property type="entry name" value="LysM_dom_sf"/>
</dbReference>
<feature type="compositionally biased region" description="Low complexity" evidence="1">
    <location>
        <begin position="405"/>
        <end position="417"/>
    </location>
</feature>
<evidence type="ECO:0000313" key="4">
    <source>
        <dbReference type="Proteomes" id="UP000245771"/>
    </source>
</evidence>
<feature type="compositionally biased region" description="Polar residues" evidence="1">
    <location>
        <begin position="554"/>
        <end position="565"/>
    </location>
</feature>
<feature type="compositionally biased region" description="Low complexity" evidence="1">
    <location>
        <begin position="450"/>
        <end position="461"/>
    </location>
</feature>
<name>A0A316VK30_9BASI</name>
<feature type="region of interest" description="Disordered" evidence="1">
    <location>
        <begin position="1"/>
        <end position="115"/>
    </location>
</feature>
<proteinExistence type="predicted"/>
<reference evidence="3 4" key="1">
    <citation type="journal article" date="2018" name="Mol. Biol. Evol.">
        <title>Broad Genomic Sampling Reveals a Smut Pathogenic Ancestry of the Fungal Clade Ustilaginomycotina.</title>
        <authorList>
            <person name="Kijpornyongpan T."/>
            <person name="Mondo S.J."/>
            <person name="Barry K."/>
            <person name="Sandor L."/>
            <person name="Lee J."/>
            <person name="Lipzen A."/>
            <person name="Pangilinan J."/>
            <person name="LaButti K."/>
            <person name="Hainaut M."/>
            <person name="Henrissat B."/>
            <person name="Grigoriev I.V."/>
            <person name="Spatafora J.W."/>
            <person name="Aime M.C."/>
        </authorList>
    </citation>
    <scope>NUCLEOTIDE SEQUENCE [LARGE SCALE GENOMIC DNA]</scope>
    <source>
        <strain evidence="3 4">MCA 3882</strain>
    </source>
</reference>
<feature type="domain" description="LysM" evidence="2">
    <location>
        <begin position="166"/>
        <end position="210"/>
    </location>
</feature>
<dbReference type="Pfam" id="PF01476">
    <property type="entry name" value="LysM"/>
    <property type="match status" value="1"/>
</dbReference>
<gene>
    <name evidence="3" type="ORF">FA14DRAFT_170635</name>
</gene>
<evidence type="ECO:0000259" key="2">
    <source>
        <dbReference type="PROSITE" id="PS51782"/>
    </source>
</evidence>
<dbReference type="RefSeq" id="XP_025358172.1">
    <property type="nucleotide sequence ID" value="XM_025500286.1"/>
</dbReference>
<dbReference type="InParanoid" id="A0A316VK30"/>
<feature type="compositionally biased region" description="Polar residues" evidence="1">
    <location>
        <begin position="660"/>
        <end position="671"/>
    </location>
</feature>
<evidence type="ECO:0000313" key="3">
    <source>
        <dbReference type="EMBL" id="PWN37870.1"/>
    </source>
</evidence>
<dbReference type="PROSITE" id="PS51782">
    <property type="entry name" value="LYSM"/>
    <property type="match status" value="1"/>
</dbReference>
<feature type="region of interest" description="Disordered" evidence="1">
    <location>
        <begin position="243"/>
        <end position="496"/>
    </location>
</feature>
<protein>
    <recommendedName>
        <fullName evidence="2">LysM domain-containing protein</fullName>
    </recommendedName>
</protein>
<dbReference type="Proteomes" id="UP000245771">
    <property type="component" value="Unassembled WGS sequence"/>
</dbReference>
<feature type="compositionally biased region" description="Polar residues" evidence="1">
    <location>
        <begin position="462"/>
        <end position="474"/>
    </location>
</feature>
<sequence>MTTRRRGASDHTEVALSSEVSGDTDRKSVQQRVIKEDGKAKTSQDGHYALLNPAPNHPLYTTSASPSHPSFSPTQSSRLQRRRNVREASESSTFASSSNNPENDLPRGKSDFDHPKRTALDRLEGWFGLGETGPVDRKDPSTSHLAPPPTRTKAPSKPNKTTRLVLVHTVLVTDSLEALALRYNSDVRTLRKANGLWPGDSVQVRKELYIPVDEDAVQTQAIGTNEIGMNNGIQIQHANEASNGKLNLLNGPPPTRHDRSMSSTSSSAATSTSHPQSSSAFGAGLGLSGSSTDLSANRNSPELRRVPIQSLSHFPPPGQTPTGTAKGKGSEEQEAFGYGAGMKPDENMEPGESGVEDLLQLAERARMRGTDSSSPPPPASNITEANVNSLKGKLPDLVRKQSREASTAASSPSLSSKALDEDWKPNKYRLGEKKRQAKPNTANDTDDNRAAPVGPAMMVAAQSSSTSNRQNYQGWNDIPEPPLSKTAKGQVAHAYKPKRRYPRPGVVAGSEVLGSALFDDLAAGLPANPGPAANWARPIGESLPIPAERAKRTVSGSSRQTSGASTDAGWGQLFSDTVRGKMRLEDALERGWDDLRSGLLTSANGTLLNDGRNGGYHTLPSVQAVASDSRPQRPSAEMARAALADTGGSSGGQSPNPSNLQHIGTSNAHNPSSSSSYGLQVDSGTSASVRRSSGKSMHELEDLRVQNETDGTCAKTWSASSAAKARNGTTTFAADDSSSGRSTTTTRRNVRNVDWLG</sequence>
<dbReference type="CDD" id="cd00118">
    <property type="entry name" value="LysM"/>
    <property type="match status" value="1"/>
</dbReference>
<feature type="region of interest" description="Disordered" evidence="1">
    <location>
        <begin position="644"/>
        <end position="757"/>
    </location>
</feature>
<feature type="compositionally biased region" description="Basic and acidic residues" evidence="1">
    <location>
        <begin position="696"/>
        <end position="707"/>
    </location>
</feature>
<dbReference type="AlphaFoldDB" id="A0A316VK30"/>
<feature type="compositionally biased region" description="Basic and acidic residues" evidence="1">
    <location>
        <begin position="104"/>
        <end position="115"/>
    </location>
</feature>
<feature type="region of interest" description="Disordered" evidence="1">
    <location>
        <begin position="128"/>
        <end position="158"/>
    </location>
</feature>
<feature type="compositionally biased region" description="Basic and acidic residues" evidence="1">
    <location>
        <begin position="418"/>
        <end position="434"/>
    </location>
</feature>
<dbReference type="Gene3D" id="3.10.350.10">
    <property type="entry name" value="LysM domain"/>
    <property type="match status" value="1"/>
</dbReference>
<feature type="compositionally biased region" description="Basic and acidic residues" evidence="1">
    <location>
        <begin position="23"/>
        <end position="44"/>
    </location>
</feature>
<dbReference type="EMBL" id="KZ819602">
    <property type="protein sequence ID" value="PWN37870.1"/>
    <property type="molecule type" value="Genomic_DNA"/>
</dbReference>
<dbReference type="GeneID" id="37022067"/>